<proteinExistence type="predicted"/>
<protein>
    <submittedName>
        <fullName evidence="2">Uncharacterized protein</fullName>
    </submittedName>
</protein>
<dbReference type="Gene3D" id="2.60.120.200">
    <property type="match status" value="1"/>
</dbReference>
<organism evidence="2 3">
    <name type="scientific">Orchesella dallaii</name>
    <dbReference type="NCBI Taxonomy" id="48710"/>
    <lineage>
        <taxon>Eukaryota</taxon>
        <taxon>Metazoa</taxon>
        <taxon>Ecdysozoa</taxon>
        <taxon>Arthropoda</taxon>
        <taxon>Hexapoda</taxon>
        <taxon>Collembola</taxon>
        <taxon>Entomobryomorpha</taxon>
        <taxon>Entomobryoidea</taxon>
        <taxon>Orchesellidae</taxon>
        <taxon>Orchesellinae</taxon>
        <taxon>Orchesella</taxon>
    </lineage>
</organism>
<comment type="caution">
    <text evidence="2">The sequence shown here is derived from an EMBL/GenBank/DDBJ whole genome shotgun (WGS) entry which is preliminary data.</text>
</comment>
<accession>A0ABP1PW78</accession>
<gene>
    <name evidence="2" type="ORF">ODALV1_LOCUS4520</name>
</gene>
<feature type="chain" id="PRO_5045434089" evidence="1">
    <location>
        <begin position="25"/>
        <end position="278"/>
    </location>
</feature>
<evidence type="ECO:0000313" key="3">
    <source>
        <dbReference type="Proteomes" id="UP001642540"/>
    </source>
</evidence>
<evidence type="ECO:0000256" key="1">
    <source>
        <dbReference type="SAM" id="SignalP"/>
    </source>
</evidence>
<dbReference type="EMBL" id="CAXLJM020000014">
    <property type="protein sequence ID" value="CAL8079986.1"/>
    <property type="molecule type" value="Genomic_DNA"/>
</dbReference>
<evidence type="ECO:0000313" key="2">
    <source>
        <dbReference type="EMBL" id="CAL8079986.1"/>
    </source>
</evidence>
<name>A0ABP1PW78_9HEXA</name>
<dbReference type="Proteomes" id="UP001642540">
    <property type="component" value="Unassembled WGS sequence"/>
</dbReference>
<feature type="signal peptide" evidence="1">
    <location>
        <begin position="1"/>
        <end position="24"/>
    </location>
</feature>
<reference evidence="2 3" key="1">
    <citation type="submission" date="2024-08" db="EMBL/GenBank/DDBJ databases">
        <authorList>
            <person name="Cucini C."/>
            <person name="Frati F."/>
        </authorList>
    </citation>
    <scope>NUCLEOTIDE SEQUENCE [LARGE SCALE GENOMIC DNA]</scope>
</reference>
<sequence length="278" mass="31540">MTMRAPLASFVLVYVVLFASTSNALSYLRANGQTETYTLIQQVFGGQSSAVEVPDCNHTSFGPHITQVHDPTLDSFVFAFHSHIRQDDDRCVKFDRQRTEIKTNDDLPSDELTGHLGDHLTLSWDFKLDSEFQPPYSFCHIHQLKAVGGDDSMPIITLTPRRSHPANVIQLIHMDSFGAFRILELEPLEPWLGQWVHVVSNVTLGNEGRYTFEATRKSDGAPLMSFQSNDIDMWRNATDFIRPKWGIYRSVQEAVVSRDEVVLFHDFCVSKGYDSICP</sequence>
<keyword evidence="1" id="KW-0732">Signal</keyword>
<keyword evidence="3" id="KW-1185">Reference proteome</keyword>